<dbReference type="Proteomes" id="UP000443353">
    <property type="component" value="Unassembled WGS sequence"/>
</dbReference>
<dbReference type="GO" id="GO:0032259">
    <property type="term" value="P:methylation"/>
    <property type="evidence" value="ECO:0007669"/>
    <property type="project" value="UniProtKB-KW"/>
</dbReference>
<dbReference type="SUPFAM" id="SSF53335">
    <property type="entry name" value="S-adenosyl-L-methionine-dependent methyltransferases"/>
    <property type="match status" value="1"/>
</dbReference>
<dbReference type="Gene3D" id="3.40.50.150">
    <property type="entry name" value="Vaccinia Virus protein VP39"/>
    <property type="match status" value="1"/>
</dbReference>
<dbReference type="EMBL" id="WSES01000001">
    <property type="protein sequence ID" value="MVW58361.1"/>
    <property type="molecule type" value="Genomic_DNA"/>
</dbReference>
<dbReference type="Pfam" id="PF13489">
    <property type="entry name" value="Methyltransf_23"/>
    <property type="match status" value="1"/>
</dbReference>
<dbReference type="AlphaFoldDB" id="A0A7X3FUT7"/>
<accession>A0A7X3FUT7</accession>
<dbReference type="InterPro" id="IPR029044">
    <property type="entry name" value="Nucleotide-diphossugar_trans"/>
</dbReference>
<name>A0A7X3FUT7_9BURK</name>
<dbReference type="CDD" id="cd02440">
    <property type="entry name" value="AdoMet_MTases"/>
    <property type="match status" value="1"/>
</dbReference>
<keyword evidence="2" id="KW-1185">Reference proteome</keyword>
<protein>
    <submittedName>
        <fullName evidence="1">Methyltransferase domain-containing protein</fullName>
    </submittedName>
</protein>
<proteinExistence type="predicted"/>
<keyword evidence="1" id="KW-0808">Transferase</keyword>
<comment type="caution">
    <text evidence="1">The sequence shown here is derived from an EMBL/GenBank/DDBJ whole genome shotgun (WGS) entry which is preliminary data.</text>
</comment>
<keyword evidence="1" id="KW-0489">Methyltransferase</keyword>
<dbReference type="GO" id="GO:0008168">
    <property type="term" value="F:methyltransferase activity"/>
    <property type="evidence" value="ECO:0007669"/>
    <property type="project" value="UniProtKB-KW"/>
</dbReference>
<dbReference type="PANTHER" id="PTHR43861">
    <property type="entry name" value="TRANS-ACONITATE 2-METHYLTRANSFERASE-RELATED"/>
    <property type="match status" value="1"/>
</dbReference>
<dbReference type="InterPro" id="IPR029063">
    <property type="entry name" value="SAM-dependent_MTases_sf"/>
</dbReference>
<sequence length="489" mass="54815">MTWLQSNCPSENQSQNCANYWLLTGHKISLETGQQSMITLPLRSAGRRSASSKHTMQTNQIPVITVSYNSPDLIEALLRTFRQFYSNKVYVIDGSRPEVATQIGAIAARFPDVEFIPFGYNIHHGPGMTWAVHNLNLQGQALFLDSDVEIVKDGFLETLQAELEPGMWGVGSTQRVNERGYDEPEDGPIHYLHPACMLVNLDVMRQWPLPIKHGAPNIQTMLALNHSGNAHLYKHVQWVREDFEGRTTPHYIKHPWQGTVKRTGGYHYDMPAPDGSVDPYLLHFVPTDAAKVIDVGCGNGLFAKAYRARHPICQYLGVELDPQLADQARPHCDFVFNMDITKPTKQFDTYAAGADCWILGDVLTSLPDPWALLRDIRRRSAPGTRVVVSVRNAQHWSVQARLAVGDLHYRDDTPVRPHDLRLFTRATMLDLLRQTGFELATGSPEVRDEPAREQWLPAIRALAAAGGNDPEQAAQDALAWQYVCVATLV</sequence>
<gene>
    <name evidence="1" type="ORF">GPY61_00290</name>
</gene>
<organism evidence="1 2">
    <name type="scientific">Massilia cellulosiltytica</name>
    <dbReference type="NCBI Taxonomy" id="2683234"/>
    <lineage>
        <taxon>Bacteria</taxon>
        <taxon>Pseudomonadati</taxon>
        <taxon>Pseudomonadota</taxon>
        <taxon>Betaproteobacteria</taxon>
        <taxon>Burkholderiales</taxon>
        <taxon>Oxalobacteraceae</taxon>
        <taxon>Telluria group</taxon>
        <taxon>Massilia</taxon>
    </lineage>
</organism>
<reference evidence="1 2" key="1">
    <citation type="submission" date="2019-12" db="EMBL/GenBank/DDBJ databases">
        <authorList>
            <person name="Li C."/>
            <person name="Zhao J."/>
        </authorList>
    </citation>
    <scope>NUCLEOTIDE SEQUENCE [LARGE SCALE GENOMIC DNA]</scope>
    <source>
        <strain evidence="1 2">NEAU-DD11</strain>
    </source>
</reference>
<dbReference type="SUPFAM" id="SSF53448">
    <property type="entry name" value="Nucleotide-diphospho-sugar transferases"/>
    <property type="match status" value="1"/>
</dbReference>
<evidence type="ECO:0000313" key="1">
    <source>
        <dbReference type="EMBL" id="MVW58361.1"/>
    </source>
</evidence>
<evidence type="ECO:0000313" key="2">
    <source>
        <dbReference type="Proteomes" id="UP000443353"/>
    </source>
</evidence>